<dbReference type="Proteomes" id="UP000799640">
    <property type="component" value="Unassembled WGS sequence"/>
</dbReference>
<reference evidence="2" key="1">
    <citation type="journal article" date="2020" name="Stud. Mycol.">
        <title>101 Dothideomycetes genomes: a test case for predicting lifestyles and emergence of pathogens.</title>
        <authorList>
            <person name="Haridas S."/>
            <person name="Albert R."/>
            <person name="Binder M."/>
            <person name="Bloem J."/>
            <person name="Labutti K."/>
            <person name="Salamov A."/>
            <person name="Andreopoulos B."/>
            <person name="Baker S."/>
            <person name="Barry K."/>
            <person name="Bills G."/>
            <person name="Bluhm B."/>
            <person name="Cannon C."/>
            <person name="Castanera R."/>
            <person name="Culley D."/>
            <person name="Daum C."/>
            <person name="Ezra D."/>
            <person name="Gonzalez J."/>
            <person name="Henrissat B."/>
            <person name="Kuo A."/>
            <person name="Liang C."/>
            <person name="Lipzen A."/>
            <person name="Lutzoni F."/>
            <person name="Magnuson J."/>
            <person name="Mondo S."/>
            <person name="Nolan M."/>
            <person name="Ohm R."/>
            <person name="Pangilinan J."/>
            <person name="Park H.-J."/>
            <person name="Ramirez L."/>
            <person name="Alfaro M."/>
            <person name="Sun H."/>
            <person name="Tritt A."/>
            <person name="Yoshinaga Y."/>
            <person name="Zwiers L.-H."/>
            <person name="Turgeon B."/>
            <person name="Goodwin S."/>
            <person name="Spatafora J."/>
            <person name="Crous P."/>
            <person name="Grigoriev I."/>
        </authorList>
    </citation>
    <scope>NUCLEOTIDE SEQUENCE</scope>
    <source>
        <strain evidence="2">CBS 262.69</strain>
    </source>
</reference>
<name>A0A6G1HUG4_9PEZI</name>
<dbReference type="AlphaFoldDB" id="A0A6G1HUG4"/>
<feature type="chain" id="PRO_5026116838" evidence="1">
    <location>
        <begin position="17"/>
        <end position="425"/>
    </location>
</feature>
<dbReference type="Pfam" id="PF07712">
    <property type="entry name" value="SURNod19"/>
    <property type="match status" value="1"/>
</dbReference>
<evidence type="ECO:0000313" key="3">
    <source>
        <dbReference type="Proteomes" id="UP000799640"/>
    </source>
</evidence>
<accession>A0A6G1HUG4</accession>
<evidence type="ECO:0000256" key="1">
    <source>
        <dbReference type="SAM" id="SignalP"/>
    </source>
</evidence>
<gene>
    <name evidence="2" type="ORF">EJ06DRAFT_582901</name>
</gene>
<dbReference type="OrthoDB" id="4142625at2759"/>
<keyword evidence="3" id="KW-1185">Reference proteome</keyword>
<feature type="signal peptide" evidence="1">
    <location>
        <begin position="1"/>
        <end position="16"/>
    </location>
</feature>
<dbReference type="EMBL" id="ML996697">
    <property type="protein sequence ID" value="KAF2399642.1"/>
    <property type="molecule type" value="Genomic_DNA"/>
</dbReference>
<organism evidence="2 3">
    <name type="scientific">Trichodelitschia bisporula</name>
    <dbReference type="NCBI Taxonomy" id="703511"/>
    <lineage>
        <taxon>Eukaryota</taxon>
        <taxon>Fungi</taxon>
        <taxon>Dikarya</taxon>
        <taxon>Ascomycota</taxon>
        <taxon>Pezizomycotina</taxon>
        <taxon>Dothideomycetes</taxon>
        <taxon>Dothideomycetes incertae sedis</taxon>
        <taxon>Phaeotrichales</taxon>
        <taxon>Phaeotrichaceae</taxon>
        <taxon>Trichodelitschia</taxon>
    </lineage>
</organism>
<protein>
    <submittedName>
        <fullName evidence="2">Uncharacterized protein</fullName>
    </submittedName>
</protein>
<evidence type="ECO:0000313" key="2">
    <source>
        <dbReference type="EMBL" id="KAF2399642.1"/>
    </source>
</evidence>
<keyword evidence="1" id="KW-0732">Signal</keyword>
<sequence>MPSVLSFLALASAASAAAVPMAHIEPRQIAGLSGGLGALAGLFGFGKGSAAKPATVSALPPLLIPTAKREIIRWGPYTLPAANAKHTGFSLDPGGTPISGQLAGLCSDCYFLSGSTYVTYANGSRADIASGVYNHHVFVGGMGIQALNPFGCTPGAKPTVTKDGVPITLPADNGIMGMLGMFGAKGGAAPAAMAGGHSHGARSVEQAKPPKSGGFGQIFGSGDDGVAMTYASRDQSLLKAGLYIPPNVTVMHTTELVNYKNESQVVYITADVEYVPGKPEGYKDASSGAMSATGCAGVGYMPPANAKSTMTSPPYIVKMDGWIYNIHAHLHDGGINVRVLKNGQEVCDSKAVYGGKGSTTVVGGKEWATIQDYEFCYKPIEIKVGDKVQLESNYDLVAHPLRPGAQDHSMGAEAMGMVGYAFAAK</sequence>
<dbReference type="InterPro" id="IPR011692">
    <property type="entry name" value="Stress_up-reg_Nod19"/>
</dbReference>
<proteinExistence type="predicted"/>